<organism evidence="3 4">
    <name type="scientific">Massilia horti</name>
    <dbReference type="NCBI Taxonomy" id="2562153"/>
    <lineage>
        <taxon>Bacteria</taxon>
        <taxon>Pseudomonadati</taxon>
        <taxon>Pseudomonadota</taxon>
        <taxon>Betaproteobacteria</taxon>
        <taxon>Burkholderiales</taxon>
        <taxon>Oxalobacteraceae</taxon>
        <taxon>Telluria group</taxon>
        <taxon>Massilia</taxon>
    </lineage>
</organism>
<dbReference type="InterPro" id="IPR013976">
    <property type="entry name" value="HDOD"/>
</dbReference>
<dbReference type="PANTHER" id="PTHR33525:SF6">
    <property type="entry name" value="HDOD DOMAIN-CONTAINING PROTEIN"/>
    <property type="match status" value="1"/>
</dbReference>
<evidence type="ECO:0000313" key="3">
    <source>
        <dbReference type="EMBL" id="TFW32347.1"/>
    </source>
</evidence>
<dbReference type="PROSITE" id="PS51833">
    <property type="entry name" value="HDOD"/>
    <property type="match status" value="1"/>
</dbReference>
<feature type="region of interest" description="Disordered" evidence="1">
    <location>
        <begin position="9"/>
        <end position="37"/>
    </location>
</feature>
<dbReference type="AlphaFoldDB" id="A0A4Y9T5C8"/>
<feature type="domain" description="HDOD" evidence="2">
    <location>
        <begin position="84"/>
        <end position="273"/>
    </location>
</feature>
<reference evidence="3 4" key="1">
    <citation type="submission" date="2019-03" db="EMBL/GenBank/DDBJ databases">
        <title>Draft genome of Massilia hortus sp. nov., a novel bacterial species of the Oxalobacteraceae family.</title>
        <authorList>
            <person name="Peta V."/>
            <person name="Raths R."/>
            <person name="Bucking H."/>
        </authorList>
    </citation>
    <scope>NUCLEOTIDE SEQUENCE [LARGE SCALE GENOMIC DNA]</scope>
    <source>
        <strain evidence="3 4">ONC3</strain>
    </source>
</reference>
<comment type="caution">
    <text evidence="3">The sequence shown here is derived from an EMBL/GenBank/DDBJ whole genome shotgun (WGS) entry which is preliminary data.</text>
</comment>
<dbReference type="OrthoDB" id="8770724at2"/>
<dbReference type="Gene3D" id="1.10.3210.10">
    <property type="entry name" value="Hypothetical protein af1432"/>
    <property type="match status" value="1"/>
</dbReference>
<proteinExistence type="predicted"/>
<dbReference type="PANTHER" id="PTHR33525">
    <property type="match status" value="1"/>
</dbReference>
<dbReference type="Proteomes" id="UP000297258">
    <property type="component" value="Unassembled WGS sequence"/>
</dbReference>
<evidence type="ECO:0000313" key="4">
    <source>
        <dbReference type="Proteomes" id="UP000297258"/>
    </source>
</evidence>
<evidence type="ECO:0000259" key="2">
    <source>
        <dbReference type="PROSITE" id="PS51833"/>
    </source>
</evidence>
<dbReference type="RefSeq" id="WP_135189678.1">
    <property type="nucleotide sequence ID" value="NZ_SPUM01000061.1"/>
</dbReference>
<sequence length="326" mass="35273">MRNWINRLLNNAGGDTDRADAGEPQSDTTGTGEQGKVDPVEVDKAFYRWLTQSAAYYAQGETEQRILDAVTDLSAAPGDAAGLVPRVPDMIPQLLRSLRDEDASAIELAQQVSKDVVLVAEVLRESNSAYYQPVSPIKTVEAAIMMLGHNGLRVLLARLAFRPIIQMQPHGFARKAAPTVWSQAEKCGLAASLLAPGLTADVFESYLAGLMQNVGLMVAFRLADQVCEDGKMPRSAEFGGLLFASSRQLSAGIARHWDFPESVADAIAQANAPGESKLAQALALGDRISKLRLLIDNFMLLPDHELVTEGLDAFQRRCLGKLSTIN</sequence>
<keyword evidence="4" id="KW-1185">Reference proteome</keyword>
<dbReference type="SUPFAM" id="SSF109604">
    <property type="entry name" value="HD-domain/PDEase-like"/>
    <property type="match status" value="1"/>
</dbReference>
<evidence type="ECO:0000256" key="1">
    <source>
        <dbReference type="SAM" id="MobiDB-lite"/>
    </source>
</evidence>
<name>A0A4Y9T5C8_9BURK</name>
<protein>
    <submittedName>
        <fullName evidence="3">HDOD domain-containing protein</fullName>
    </submittedName>
</protein>
<dbReference type="InterPro" id="IPR052340">
    <property type="entry name" value="RNase_Y/CdgJ"/>
</dbReference>
<gene>
    <name evidence="3" type="ORF">E4O92_10295</name>
</gene>
<dbReference type="EMBL" id="SPUM01000061">
    <property type="protein sequence ID" value="TFW32347.1"/>
    <property type="molecule type" value="Genomic_DNA"/>
</dbReference>
<accession>A0A4Y9T5C8</accession>
<dbReference type="Pfam" id="PF08668">
    <property type="entry name" value="HDOD"/>
    <property type="match status" value="1"/>
</dbReference>